<organism evidence="1 2">
    <name type="scientific">Vibrio phage Ceto</name>
    <dbReference type="NCBI Taxonomy" id="2570300"/>
    <lineage>
        <taxon>Viruses</taxon>
        <taxon>Duplodnaviria</taxon>
        <taxon>Heunggongvirae</taxon>
        <taxon>Uroviricota</taxon>
        <taxon>Caudoviricetes</taxon>
        <taxon>Demerecviridae</taxon>
        <taxon>Ermolyevavirinae</taxon>
        <taxon>Cetovirus</taxon>
        <taxon>Cetovirus ceto</taxon>
    </lineage>
</organism>
<accession>A0A2H5BGE2</accession>
<name>A0A2H5BGE2_9CAUD</name>
<dbReference type="EMBL" id="MG649966">
    <property type="protein sequence ID" value="AUG85056.1"/>
    <property type="molecule type" value="Genomic_DNA"/>
</dbReference>
<gene>
    <name evidence="1" type="ORF">CETO_49</name>
</gene>
<proteinExistence type="predicted"/>
<evidence type="ECO:0000313" key="2">
    <source>
        <dbReference type="Proteomes" id="UP000240819"/>
    </source>
</evidence>
<keyword evidence="2" id="KW-1185">Reference proteome</keyword>
<dbReference type="Proteomes" id="UP000240819">
    <property type="component" value="Segment"/>
</dbReference>
<protein>
    <submittedName>
        <fullName evidence="1">Uncharacterized protein</fullName>
    </submittedName>
</protein>
<reference evidence="1 2" key="1">
    <citation type="submission" date="2017-12" db="EMBL/GenBank/DDBJ databases">
        <authorList>
            <person name="Lestochi C.V."/>
            <person name="Miller K.C."/>
            <person name="Miller J.S."/>
            <person name="Stanton M.L."/>
            <person name="Broussard G.W."/>
        </authorList>
    </citation>
    <scope>NUCLEOTIDE SEQUENCE [LARGE SCALE GENOMIC DNA]</scope>
</reference>
<evidence type="ECO:0000313" key="1">
    <source>
        <dbReference type="EMBL" id="AUG85056.1"/>
    </source>
</evidence>
<sequence length="125" mass="14679">MIEQRKLIFDKRSLTGALVQAAGGFLDNPVEDKTWKEVEDVRREIAIIRERVNDYLTEVEQYFINNCKHWQEQWDIAAKVFEPYNEPYDPDSIDIEKLSAEFQEQGLVKELADQVATTIKYPIEN</sequence>
<dbReference type="InterPro" id="IPR036342">
    <property type="entry name" value="MAM_sf"/>
</dbReference>
<dbReference type="SUPFAM" id="SSF101344">
    <property type="entry name" value="Superantigen MAM"/>
    <property type="match status" value="1"/>
</dbReference>